<protein>
    <submittedName>
        <fullName evidence="2">Uncharacterized protein</fullName>
    </submittedName>
</protein>
<evidence type="ECO:0000313" key="3">
    <source>
        <dbReference type="Proteomes" id="UP001161257"/>
    </source>
</evidence>
<keyword evidence="1" id="KW-0472">Membrane</keyword>
<keyword evidence="1" id="KW-0812">Transmembrane</keyword>
<keyword evidence="1" id="KW-1133">Transmembrane helix</keyword>
<proteinExistence type="predicted"/>
<feature type="transmembrane region" description="Helical" evidence="1">
    <location>
        <begin position="85"/>
        <end position="103"/>
    </location>
</feature>
<accession>A0AA37R7R8</accession>
<dbReference type="Gene3D" id="1.20.120.20">
    <property type="entry name" value="Apolipoprotein"/>
    <property type="match status" value="1"/>
</dbReference>
<dbReference type="AlphaFoldDB" id="A0AA37R7R8"/>
<organism evidence="2 3">
    <name type="scientific">Pseudomonas putida</name>
    <name type="common">Arthrobacter siderocapsulatus</name>
    <dbReference type="NCBI Taxonomy" id="303"/>
    <lineage>
        <taxon>Bacteria</taxon>
        <taxon>Pseudomonadati</taxon>
        <taxon>Pseudomonadota</taxon>
        <taxon>Gammaproteobacteria</taxon>
        <taxon>Pseudomonadales</taxon>
        <taxon>Pseudomonadaceae</taxon>
        <taxon>Pseudomonas</taxon>
    </lineage>
</organism>
<feature type="transmembrane region" description="Helical" evidence="1">
    <location>
        <begin position="20"/>
        <end position="39"/>
    </location>
</feature>
<gene>
    <name evidence="2" type="ORF">PPUN14671_09280</name>
</gene>
<evidence type="ECO:0000256" key="1">
    <source>
        <dbReference type="SAM" id="Phobius"/>
    </source>
</evidence>
<dbReference type="Proteomes" id="UP001161257">
    <property type="component" value="Unassembled WGS sequence"/>
</dbReference>
<comment type="caution">
    <text evidence="2">The sequence shown here is derived from an EMBL/GenBank/DDBJ whole genome shotgun (WGS) entry which is preliminary data.</text>
</comment>
<name>A0AA37R7R8_PSEPU</name>
<dbReference type="EMBL" id="BSKJ01000002">
    <property type="protein sequence ID" value="GLO34095.1"/>
    <property type="molecule type" value="Genomic_DNA"/>
</dbReference>
<evidence type="ECO:0000313" key="2">
    <source>
        <dbReference type="EMBL" id="GLO34095.1"/>
    </source>
</evidence>
<reference evidence="2" key="1">
    <citation type="submission" date="2023-01" db="EMBL/GenBank/DDBJ databases">
        <title>Whole-genome sequence of Pseudomonas putida NBRC 14671.</title>
        <authorList>
            <person name="Morohoshi T."/>
            <person name="Someya N."/>
        </authorList>
    </citation>
    <scope>NUCLEOTIDE SEQUENCE</scope>
    <source>
        <strain evidence="2">NBRC 14671</strain>
    </source>
</reference>
<sequence length="789" mass="83935">MNSEIMSFLLPQPELLQMSFFAFIWSATILTALMVALHAKPKGWEKKWRGGNLESSALQADHGSVHDLSETVSTTAEKIAGIMPGMLLVVGLLGTFLGLGMALDHASTILQKSGNASVGAMGGAMQDLTAMMQGLGTKFKTSTWGIMAFILLKVWDLLLGYESRRLAWCIGKVKDQLQQSQQQREAASKAHDVFLQNCMASAAKFLSGAMGKQADALRVQWQQQLKIQQRTESEKKQLLQAGINGLNTHIAGVTQGIAALMQSNTANQQAIISEIGSAAERSERALSEFADSNSRHLQAGFEGLNTGIAGVTQGIDALLQGQADSQQAVVGEVSRSAERTEQALSAFADSNSNSLHIGFEGLNTGIAGVTQGIDALLQGQADSQQAVVSEVSRFAERTEQALSAFADTNSNSLHIGFEGLNTGIAGVTQGIDALLQGQANHQQSIVSELSNAAERTERAIGTLADSHHSDLLAGFEGLNSSIAGVTQGIDELREGQVQSQQLARDGQAITREIASFSKRSEQALTEFTDSSRDNLQALQVAAQTMGEAGSKVSKSASELQAVVDNLNVRMTEVMEGVKADLNGTLTAMNSDFSRNLSTMGEQLEIATGNLGKVMEAVKVDLGSTIGTMNKDFGTNLVNMTTNLDVATQNISTAIGEMSIAVNTAMQNVAGNMKATADAQKRTTEEFEMVSLNLNTNIIAIEGVVTKLSKDIMAGLKAVSESGQRMVSLDKRYDKVSEMLIKVPESLDALATVAARPPLDLSTLQQSLKQLTDVAHTINESVKARKAVNA</sequence>